<name>A0A1F5ZLD8_9BACT</name>
<gene>
    <name evidence="1" type="ORF">A3D77_05510</name>
</gene>
<evidence type="ECO:0000313" key="1">
    <source>
        <dbReference type="EMBL" id="OGG13290.1"/>
    </source>
</evidence>
<dbReference type="STRING" id="1798382.A3D77_05510"/>
<proteinExistence type="predicted"/>
<reference evidence="1 2" key="1">
    <citation type="journal article" date="2016" name="Nat. Commun.">
        <title>Thousands of microbial genomes shed light on interconnected biogeochemical processes in an aquifer system.</title>
        <authorList>
            <person name="Anantharaman K."/>
            <person name="Brown C.T."/>
            <person name="Hug L.A."/>
            <person name="Sharon I."/>
            <person name="Castelle C.J."/>
            <person name="Probst A.J."/>
            <person name="Thomas B.C."/>
            <person name="Singh A."/>
            <person name="Wilkins M.J."/>
            <person name="Karaoz U."/>
            <person name="Brodie E.L."/>
            <person name="Williams K.H."/>
            <person name="Hubbard S.S."/>
            <person name="Banfield J.F."/>
        </authorList>
    </citation>
    <scope>NUCLEOTIDE SEQUENCE [LARGE SCALE GENOMIC DNA]</scope>
</reference>
<comment type="caution">
    <text evidence="1">The sequence shown here is derived from an EMBL/GenBank/DDBJ whole genome shotgun (WGS) entry which is preliminary data.</text>
</comment>
<sequence>MGTPDTNVGKGSSDITQGVQFSIYLDLDQGIHMSRVEVSRRNNHKGREYRWLCGENNYLS</sequence>
<dbReference type="EMBL" id="MFJL01000038">
    <property type="protein sequence ID" value="OGG13290.1"/>
    <property type="molecule type" value="Genomic_DNA"/>
</dbReference>
<dbReference type="AlphaFoldDB" id="A0A1F5ZLD8"/>
<evidence type="ECO:0000313" key="2">
    <source>
        <dbReference type="Proteomes" id="UP000176923"/>
    </source>
</evidence>
<dbReference type="Proteomes" id="UP000176923">
    <property type="component" value="Unassembled WGS sequence"/>
</dbReference>
<organism evidence="1 2">
    <name type="scientific">Candidatus Gottesmanbacteria bacterium RIFCSPHIGHO2_02_FULL_39_11</name>
    <dbReference type="NCBI Taxonomy" id="1798382"/>
    <lineage>
        <taxon>Bacteria</taxon>
        <taxon>Candidatus Gottesmaniibacteriota</taxon>
    </lineage>
</organism>
<accession>A0A1F5ZLD8</accession>
<protein>
    <submittedName>
        <fullName evidence="1">Uncharacterized protein</fullName>
    </submittedName>
</protein>